<organism evidence="2 3">
    <name type="scientific">Mycolicibacterium conceptionense</name>
    <dbReference type="NCBI Taxonomy" id="451644"/>
    <lineage>
        <taxon>Bacteria</taxon>
        <taxon>Bacillati</taxon>
        <taxon>Actinomycetota</taxon>
        <taxon>Actinomycetes</taxon>
        <taxon>Mycobacteriales</taxon>
        <taxon>Mycobacteriaceae</taxon>
        <taxon>Mycolicibacterium</taxon>
    </lineage>
</organism>
<evidence type="ECO:0000313" key="2">
    <source>
        <dbReference type="EMBL" id="KMV13923.1"/>
    </source>
</evidence>
<keyword evidence="1" id="KW-1133">Transmembrane helix</keyword>
<feature type="transmembrane region" description="Helical" evidence="1">
    <location>
        <begin position="6"/>
        <end position="24"/>
    </location>
</feature>
<evidence type="ECO:0000313" key="3">
    <source>
        <dbReference type="Proteomes" id="UP000037594"/>
    </source>
</evidence>
<feature type="transmembrane region" description="Helical" evidence="1">
    <location>
        <begin position="94"/>
        <end position="117"/>
    </location>
</feature>
<gene>
    <name evidence="2" type="ORF">ACT17_32595</name>
</gene>
<keyword evidence="1" id="KW-0472">Membrane</keyword>
<sequence>MDWKMVAAGGVIALVAGSLVHTGLQHRFVEMRRRYVDVLRAIRAPMLPIALVAVAMVIAVSGLLMQVPILRWGWWQAIGGSGNVVVGQSEYPGIGWRIAAFAIPLAVVLLLPALALFEENSYRRGSESETWAERLRRQLMFGLMHLAAGIPIAIGLALTVAGLMFMWAYLREFNRLGAPEPPSLVLAHTAAGAQGYLTSDREARDARRQAQDVAVNHAAALHTVYNALLLIPFVAVLAVSVL</sequence>
<dbReference type="AlphaFoldDB" id="A0A0J8TWZ8"/>
<protein>
    <submittedName>
        <fullName evidence="2">Uncharacterized protein</fullName>
    </submittedName>
</protein>
<evidence type="ECO:0000256" key="1">
    <source>
        <dbReference type="SAM" id="Phobius"/>
    </source>
</evidence>
<dbReference type="Proteomes" id="UP000037594">
    <property type="component" value="Unassembled WGS sequence"/>
</dbReference>
<comment type="caution">
    <text evidence="2">The sequence shown here is derived from an EMBL/GenBank/DDBJ whole genome shotgun (WGS) entry which is preliminary data.</text>
</comment>
<feature type="transmembrane region" description="Helical" evidence="1">
    <location>
        <begin position="45"/>
        <end position="74"/>
    </location>
</feature>
<name>A0A0J8TWZ8_9MYCO</name>
<proteinExistence type="predicted"/>
<reference evidence="2 3" key="1">
    <citation type="submission" date="2015-06" db="EMBL/GenBank/DDBJ databases">
        <title>Genome sequence of Mycobacterium conceptionense strain MLE.</title>
        <authorList>
            <person name="Greninger A.L."/>
            <person name="Cunningham G."/>
            <person name="Chiu C.Y."/>
            <person name="Miller S."/>
        </authorList>
    </citation>
    <scope>NUCLEOTIDE SEQUENCE [LARGE SCALE GENOMIC DNA]</scope>
    <source>
        <strain evidence="2 3">MLE</strain>
    </source>
</reference>
<feature type="transmembrane region" description="Helical" evidence="1">
    <location>
        <begin position="223"/>
        <end position="241"/>
    </location>
</feature>
<dbReference type="OrthoDB" id="4722250at2"/>
<accession>A0A0J8TWZ8</accession>
<dbReference type="PATRIC" id="fig|451644.5.peg.6693"/>
<keyword evidence="1" id="KW-0812">Transmembrane</keyword>
<feature type="transmembrane region" description="Helical" evidence="1">
    <location>
        <begin position="138"/>
        <end position="170"/>
    </location>
</feature>
<dbReference type="RefSeq" id="WP_048896506.1">
    <property type="nucleotide sequence ID" value="NZ_LFOD01000064.1"/>
</dbReference>
<dbReference type="EMBL" id="LFOD01000064">
    <property type="protein sequence ID" value="KMV13923.1"/>
    <property type="molecule type" value="Genomic_DNA"/>
</dbReference>